<protein>
    <submittedName>
        <fullName evidence="1">Uncharacterized protein</fullName>
    </submittedName>
</protein>
<keyword evidence="2" id="KW-1185">Reference proteome</keyword>
<accession>G7YJP0</accession>
<name>G7YJP0_CLOSI</name>
<evidence type="ECO:0000313" key="2">
    <source>
        <dbReference type="Proteomes" id="UP000008909"/>
    </source>
</evidence>
<gene>
    <name evidence="1" type="ORF">CLF_109702</name>
</gene>
<reference key="2">
    <citation type="submission" date="2011-10" db="EMBL/GenBank/DDBJ databases">
        <title>The genome and transcriptome sequence of Clonorchis sinensis provide insights into the carcinogenic liver fluke.</title>
        <authorList>
            <person name="Wang X."/>
            <person name="Huang Y."/>
            <person name="Chen W."/>
            <person name="Liu H."/>
            <person name="Guo L."/>
            <person name="Chen Y."/>
            <person name="Luo F."/>
            <person name="Zhou W."/>
            <person name="Sun J."/>
            <person name="Mao Q."/>
            <person name="Liang P."/>
            <person name="Zhou C."/>
            <person name="Tian Y."/>
            <person name="Men J."/>
            <person name="Lv X."/>
            <person name="Huang L."/>
            <person name="Zhou J."/>
            <person name="Hu Y."/>
            <person name="Li R."/>
            <person name="Zhang F."/>
            <person name="Lei H."/>
            <person name="Li X."/>
            <person name="Hu X."/>
            <person name="Liang C."/>
            <person name="Xu J."/>
            <person name="Wu Z."/>
            <person name="Yu X."/>
        </authorList>
    </citation>
    <scope>NUCLEOTIDE SEQUENCE</scope>
    <source>
        <strain>Henan</strain>
    </source>
</reference>
<dbReference type="Proteomes" id="UP000008909">
    <property type="component" value="Unassembled WGS sequence"/>
</dbReference>
<proteinExistence type="predicted"/>
<organism evidence="1 2">
    <name type="scientific">Clonorchis sinensis</name>
    <name type="common">Chinese liver fluke</name>
    <dbReference type="NCBI Taxonomy" id="79923"/>
    <lineage>
        <taxon>Eukaryota</taxon>
        <taxon>Metazoa</taxon>
        <taxon>Spiralia</taxon>
        <taxon>Lophotrochozoa</taxon>
        <taxon>Platyhelminthes</taxon>
        <taxon>Trematoda</taxon>
        <taxon>Digenea</taxon>
        <taxon>Opisthorchiida</taxon>
        <taxon>Opisthorchiata</taxon>
        <taxon>Opisthorchiidae</taxon>
        <taxon>Clonorchis</taxon>
    </lineage>
</organism>
<evidence type="ECO:0000313" key="1">
    <source>
        <dbReference type="EMBL" id="GAA53173.1"/>
    </source>
</evidence>
<dbReference type="AlphaFoldDB" id="G7YJP0"/>
<sequence>MASEVAPHAFVGKLGAESFSSSTAFDKTFNEYMKDNYVIFVRSSSNRSTNAVLRYEWVYHKCRKRPARQRLVNLYYRQGGSSIARHSRLEQSAKYHIKEEMHWT</sequence>
<reference evidence="1" key="1">
    <citation type="journal article" date="2011" name="Genome Biol.">
        <title>The draft genome of the carcinogenic human liver fluke Clonorchis sinensis.</title>
        <authorList>
            <person name="Wang X."/>
            <person name="Chen W."/>
            <person name="Huang Y."/>
            <person name="Sun J."/>
            <person name="Men J."/>
            <person name="Liu H."/>
            <person name="Luo F."/>
            <person name="Guo L."/>
            <person name="Lv X."/>
            <person name="Deng C."/>
            <person name="Zhou C."/>
            <person name="Fan Y."/>
            <person name="Li X."/>
            <person name="Huang L."/>
            <person name="Hu Y."/>
            <person name="Liang C."/>
            <person name="Hu X."/>
            <person name="Xu J."/>
            <person name="Yu X."/>
        </authorList>
    </citation>
    <scope>NUCLEOTIDE SEQUENCE [LARGE SCALE GENOMIC DNA]</scope>
    <source>
        <strain evidence="1">Henan</strain>
    </source>
</reference>
<dbReference type="EMBL" id="DF143435">
    <property type="protein sequence ID" value="GAA53173.1"/>
    <property type="molecule type" value="Genomic_DNA"/>
</dbReference>